<dbReference type="Proteomes" id="UP000181981">
    <property type="component" value="Unassembled WGS sequence"/>
</dbReference>
<evidence type="ECO:0000313" key="2">
    <source>
        <dbReference type="EMBL" id="AHW59386.1"/>
    </source>
</evidence>
<evidence type="ECO:0008006" key="6">
    <source>
        <dbReference type="Google" id="ProtNLM"/>
    </source>
</evidence>
<feature type="signal peptide" evidence="1">
    <location>
        <begin position="1"/>
        <end position="20"/>
    </location>
</feature>
<evidence type="ECO:0000313" key="3">
    <source>
        <dbReference type="EMBL" id="SEU06498.1"/>
    </source>
</evidence>
<dbReference type="OrthoDB" id="646668at2"/>
<dbReference type="EMBL" id="CP007451">
    <property type="protein sequence ID" value="AHW59386.1"/>
    <property type="molecule type" value="Genomic_DNA"/>
</dbReference>
<keyword evidence="1" id="KW-0732">Signal</keyword>
<reference evidence="3 5" key="2">
    <citation type="submission" date="2016-10" db="EMBL/GenBank/DDBJ databases">
        <authorList>
            <person name="de Groot N.N."/>
        </authorList>
    </citation>
    <scope>NUCLEOTIDE SEQUENCE [LARGE SCALE GENOMIC DNA]</scope>
    <source>
        <strain evidence="3 5">DSM 25947</strain>
    </source>
</reference>
<organism evidence="3 5">
    <name type="scientific">Draconibacterium orientale</name>
    <dbReference type="NCBI Taxonomy" id="1168034"/>
    <lineage>
        <taxon>Bacteria</taxon>
        <taxon>Pseudomonadati</taxon>
        <taxon>Bacteroidota</taxon>
        <taxon>Bacteroidia</taxon>
        <taxon>Marinilabiliales</taxon>
        <taxon>Prolixibacteraceae</taxon>
        <taxon>Draconibacterium</taxon>
    </lineage>
</organism>
<protein>
    <recommendedName>
        <fullName evidence="6">PKD domain-containing protein</fullName>
    </recommendedName>
</protein>
<reference evidence="2 4" key="1">
    <citation type="submission" date="2014-03" db="EMBL/GenBank/DDBJ databases">
        <title>Complete genome sequence of a deeply braunched marine Bacteroidia bacterium Draconibacterium orientale type strain FH5T.</title>
        <authorList>
            <person name="Li X."/>
            <person name="Wang X."/>
            <person name="Xie Z."/>
            <person name="Du Z."/>
            <person name="Chen G."/>
        </authorList>
    </citation>
    <scope>NUCLEOTIDE SEQUENCE [LARGE SCALE GENOMIC DNA]</scope>
    <source>
        <strain evidence="2 4">FH5</strain>
    </source>
</reference>
<dbReference type="KEGG" id="dori:FH5T_06640"/>
<dbReference type="RefSeq" id="WP_038564114.1">
    <property type="nucleotide sequence ID" value="NZ_FOHT01000039.1"/>
</dbReference>
<keyword evidence="4" id="KW-1185">Reference proteome</keyword>
<dbReference type="PROSITE" id="PS51257">
    <property type="entry name" value="PROKAR_LIPOPROTEIN"/>
    <property type="match status" value="1"/>
</dbReference>
<evidence type="ECO:0000256" key="1">
    <source>
        <dbReference type="SAM" id="SignalP"/>
    </source>
</evidence>
<evidence type="ECO:0000313" key="4">
    <source>
        <dbReference type="Proteomes" id="UP000023772"/>
    </source>
</evidence>
<dbReference type="AlphaFoldDB" id="X5DYK2"/>
<dbReference type="Proteomes" id="UP000023772">
    <property type="component" value="Chromosome"/>
</dbReference>
<accession>X5DYK2</accession>
<sequence length="280" mass="30995">MKLKNIAATFLMAIVLMFSSCDPIEDRDMLANSFDPENIELEVVQSTSGGNGLSLRMNTEGVTGYWDYIINETSSDRVEVIFPFTGTHTFTYHVTTPYMPNNDPGTTEFIEKEISVDITQLDQPLPDAYYKLIGENLESKTWVFDGGPEPDGRLWYFMSENDKPEAHMNPWWNAAGDCCPPPDAAGRMVFDLAGGANYTYYSGPDAEPVRGNFVFNADYTALTIGGGAKILGHIAQDGNQNGTDDGKLQIMTLTEDKLVLYNPNSKGYGTGWTWVFVPAE</sequence>
<evidence type="ECO:0000313" key="5">
    <source>
        <dbReference type="Proteomes" id="UP000181981"/>
    </source>
</evidence>
<dbReference type="STRING" id="1168034.FH5T_06640"/>
<dbReference type="eggNOG" id="ENOG502ZB2K">
    <property type="taxonomic scope" value="Bacteria"/>
</dbReference>
<gene>
    <name evidence="2" type="ORF">FH5T_06640</name>
    <name evidence="3" type="ORF">SAMN05444285_13924</name>
</gene>
<dbReference type="EMBL" id="FOHT01000039">
    <property type="protein sequence ID" value="SEU06498.1"/>
    <property type="molecule type" value="Genomic_DNA"/>
</dbReference>
<name>X5DYK2_9BACT</name>
<proteinExistence type="predicted"/>
<feature type="chain" id="PRO_5010515244" description="PKD domain-containing protein" evidence="1">
    <location>
        <begin position="21"/>
        <end position="280"/>
    </location>
</feature>
<dbReference type="HOGENOM" id="CLU_083822_0_0_10"/>